<sequence>MTLVRHLPRTLEALSVGALDERLAEIVVRGTNHLEPEQRARVDDEVVGAHLDPDDPTSGVGSWGDREL</sequence>
<feature type="region of interest" description="Disordered" evidence="1">
    <location>
        <begin position="45"/>
        <end position="68"/>
    </location>
</feature>
<gene>
    <name evidence="2" type="ORF">ACFQ2V_08215</name>
</gene>
<accession>A0ABW3MUT2</accession>
<evidence type="ECO:0000313" key="3">
    <source>
        <dbReference type="Proteomes" id="UP001597046"/>
    </source>
</evidence>
<name>A0ABW3MUT2_9MICO</name>
<protein>
    <submittedName>
        <fullName evidence="2">Uncharacterized protein</fullName>
    </submittedName>
</protein>
<dbReference type="RefSeq" id="WP_386052186.1">
    <property type="nucleotide sequence ID" value="NZ_JBHTKH010000004.1"/>
</dbReference>
<dbReference type="Proteomes" id="UP001597046">
    <property type="component" value="Unassembled WGS sequence"/>
</dbReference>
<organism evidence="2 3">
    <name type="scientific">Terrabacter terrigena</name>
    <dbReference type="NCBI Taxonomy" id="574718"/>
    <lineage>
        <taxon>Bacteria</taxon>
        <taxon>Bacillati</taxon>
        <taxon>Actinomycetota</taxon>
        <taxon>Actinomycetes</taxon>
        <taxon>Micrococcales</taxon>
        <taxon>Intrasporangiaceae</taxon>
        <taxon>Terrabacter</taxon>
    </lineage>
</organism>
<comment type="caution">
    <text evidence="2">The sequence shown here is derived from an EMBL/GenBank/DDBJ whole genome shotgun (WGS) entry which is preliminary data.</text>
</comment>
<reference evidence="3" key="1">
    <citation type="journal article" date="2019" name="Int. J. Syst. Evol. Microbiol.">
        <title>The Global Catalogue of Microorganisms (GCM) 10K type strain sequencing project: providing services to taxonomists for standard genome sequencing and annotation.</title>
        <authorList>
            <consortium name="The Broad Institute Genomics Platform"/>
            <consortium name="The Broad Institute Genome Sequencing Center for Infectious Disease"/>
            <person name="Wu L."/>
            <person name="Ma J."/>
        </authorList>
    </citation>
    <scope>NUCLEOTIDE SEQUENCE [LARGE SCALE GENOMIC DNA]</scope>
    <source>
        <strain evidence="3">CCUG 57508</strain>
    </source>
</reference>
<evidence type="ECO:0000313" key="2">
    <source>
        <dbReference type="EMBL" id="MFD1054286.1"/>
    </source>
</evidence>
<evidence type="ECO:0000256" key="1">
    <source>
        <dbReference type="SAM" id="MobiDB-lite"/>
    </source>
</evidence>
<dbReference type="EMBL" id="JBHTKH010000004">
    <property type="protein sequence ID" value="MFD1054286.1"/>
    <property type="molecule type" value="Genomic_DNA"/>
</dbReference>
<proteinExistence type="predicted"/>
<keyword evidence="3" id="KW-1185">Reference proteome</keyword>